<evidence type="ECO:0000313" key="8">
    <source>
        <dbReference type="EMBL" id="RKO68026.1"/>
    </source>
</evidence>
<dbReference type="SUPFAM" id="SSF50156">
    <property type="entry name" value="PDZ domain-like"/>
    <property type="match status" value="1"/>
</dbReference>
<dbReference type="Pfam" id="PF22694">
    <property type="entry name" value="CtpB_N-like"/>
    <property type="match status" value="1"/>
</dbReference>
<dbReference type="InterPro" id="IPR005151">
    <property type="entry name" value="Tail-specific_protease"/>
</dbReference>
<dbReference type="SUPFAM" id="SSF52096">
    <property type="entry name" value="ClpP/crotonase"/>
    <property type="match status" value="1"/>
</dbReference>
<keyword evidence="6" id="KW-1133">Transmembrane helix</keyword>
<dbReference type="PANTHER" id="PTHR32060:SF30">
    <property type="entry name" value="CARBOXY-TERMINAL PROCESSING PROTEASE CTPA"/>
    <property type="match status" value="1"/>
</dbReference>
<dbReference type="NCBIfam" id="TIGR00225">
    <property type="entry name" value="prc"/>
    <property type="match status" value="1"/>
</dbReference>
<dbReference type="PROSITE" id="PS50106">
    <property type="entry name" value="PDZ"/>
    <property type="match status" value="1"/>
</dbReference>
<dbReference type="Pfam" id="PF17820">
    <property type="entry name" value="PDZ_6"/>
    <property type="match status" value="1"/>
</dbReference>
<dbReference type="EMBL" id="RBWE01000001">
    <property type="protein sequence ID" value="RKO68026.1"/>
    <property type="molecule type" value="Genomic_DNA"/>
</dbReference>
<dbReference type="Gene3D" id="3.90.226.10">
    <property type="entry name" value="2-enoyl-CoA Hydratase, Chain A, domain 1"/>
    <property type="match status" value="1"/>
</dbReference>
<comment type="similarity">
    <text evidence="1 5">Belongs to the peptidase S41A family.</text>
</comment>
<evidence type="ECO:0000256" key="3">
    <source>
        <dbReference type="ARBA" id="ARBA00022801"/>
    </source>
</evidence>
<keyword evidence="4 5" id="KW-0720">Serine protease</keyword>
<dbReference type="InterPro" id="IPR055210">
    <property type="entry name" value="CtpA/B_N"/>
</dbReference>
<dbReference type="GO" id="GO:0007165">
    <property type="term" value="P:signal transduction"/>
    <property type="evidence" value="ECO:0007669"/>
    <property type="project" value="TreeGrafter"/>
</dbReference>
<organism evidence="8 9">
    <name type="scientific">Desulfofundulus salinus</name>
    <dbReference type="NCBI Taxonomy" id="2419843"/>
    <lineage>
        <taxon>Bacteria</taxon>
        <taxon>Bacillati</taxon>
        <taxon>Bacillota</taxon>
        <taxon>Clostridia</taxon>
        <taxon>Eubacteriales</taxon>
        <taxon>Peptococcaceae</taxon>
        <taxon>Desulfofundulus</taxon>
    </lineage>
</organism>
<keyword evidence="2 5" id="KW-0645">Protease</keyword>
<dbReference type="InterPro" id="IPR041489">
    <property type="entry name" value="PDZ_6"/>
</dbReference>
<dbReference type="GO" id="GO:0004175">
    <property type="term" value="F:endopeptidase activity"/>
    <property type="evidence" value="ECO:0007669"/>
    <property type="project" value="TreeGrafter"/>
</dbReference>
<protein>
    <submittedName>
        <fullName evidence="8">S41 family peptidase</fullName>
    </submittedName>
</protein>
<dbReference type="GO" id="GO:0008236">
    <property type="term" value="F:serine-type peptidase activity"/>
    <property type="evidence" value="ECO:0007669"/>
    <property type="project" value="UniProtKB-KW"/>
</dbReference>
<dbReference type="Gene3D" id="2.30.42.10">
    <property type="match status" value="1"/>
</dbReference>
<dbReference type="OrthoDB" id="9812068at2"/>
<dbReference type="Gene3D" id="3.30.750.44">
    <property type="match status" value="1"/>
</dbReference>
<evidence type="ECO:0000256" key="1">
    <source>
        <dbReference type="ARBA" id="ARBA00009179"/>
    </source>
</evidence>
<sequence>MTNYHRTGSRWIRWLAALSVVVFLIIAAFGGMLASNYKHLGTLLEVIHLVRTRYLEPVSATTLVDGAIRGLVKSLNDPYSVYLDPGEYARLQEQIRGSFGGLGILVGIKDEYLTVVRSYPDTPAQRAGIKQGDVITRIDGRDARGMDLDTAVSMMRGAVGTEVKLTIARKGVPQPWDVKLVREEISVPTVEGRMISGKGIGYISLTQFTEKTPEELEATISRLKKEGMRAVLLDLRNNPGGELRSAVKVASYFIPRGPVVYIQYRSGREETYASEGKNLNLPLVVLINRASASAAEILAGAVKDTRAGILVGEKTFGKGIVQTVFDLDNGAGLKLTTARYLTPSRHDIHKKGITPDVVVEQEPQAEVDLQLERAIEILESEMARAA</sequence>
<feature type="transmembrane region" description="Helical" evidence="6">
    <location>
        <begin position="12"/>
        <end position="34"/>
    </location>
</feature>
<dbReference type="Pfam" id="PF03572">
    <property type="entry name" value="Peptidase_S41"/>
    <property type="match status" value="1"/>
</dbReference>
<dbReference type="CDD" id="cd06782">
    <property type="entry name" value="cpPDZ_CPP-like"/>
    <property type="match status" value="1"/>
</dbReference>
<feature type="domain" description="PDZ" evidence="7">
    <location>
        <begin position="88"/>
        <end position="158"/>
    </location>
</feature>
<keyword evidence="3 5" id="KW-0378">Hydrolase</keyword>
<evidence type="ECO:0000256" key="6">
    <source>
        <dbReference type="SAM" id="Phobius"/>
    </source>
</evidence>
<keyword evidence="9" id="KW-1185">Reference proteome</keyword>
<dbReference type="SMART" id="SM00245">
    <property type="entry name" value="TSPc"/>
    <property type="match status" value="1"/>
</dbReference>
<keyword evidence="6" id="KW-0472">Membrane</keyword>
<dbReference type="GO" id="GO:0006508">
    <property type="term" value="P:proteolysis"/>
    <property type="evidence" value="ECO:0007669"/>
    <property type="project" value="UniProtKB-KW"/>
</dbReference>
<dbReference type="RefSeq" id="WP_121452409.1">
    <property type="nucleotide sequence ID" value="NZ_RBWE01000001.1"/>
</dbReference>
<dbReference type="SMART" id="SM00228">
    <property type="entry name" value="PDZ"/>
    <property type="match status" value="1"/>
</dbReference>
<dbReference type="FunFam" id="2.30.42.10:FF:000063">
    <property type="entry name" value="Peptidase, S41 family"/>
    <property type="match status" value="1"/>
</dbReference>
<dbReference type="CDD" id="cd07560">
    <property type="entry name" value="Peptidase_S41_CPP"/>
    <property type="match status" value="1"/>
</dbReference>
<dbReference type="Proteomes" id="UP000271256">
    <property type="component" value="Unassembled WGS sequence"/>
</dbReference>
<dbReference type="InterPro" id="IPR001478">
    <property type="entry name" value="PDZ"/>
</dbReference>
<proteinExistence type="inferred from homology"/>
<evidence type="ECO:0000256" key="4">
    <source>
        <dbReference type="ARBA" id="ARBA00022825"/>
    </source>
</evidence>
<evidence type="ECO:0000259" key="7">
    <source>
        <dbReference type="PROSITE" id="PS50106"/>
    </source>
</evidence>
<comment type="caution">
    <text evidence="8">The sequence shown here is derived from an EMBL/GenBank/DDBJ whole genome shotgun (WGS) entry which is preliminary data.</text>
</comment>
<dbReference type="PANTHER" id="PTHR32060">
    <property type="entry name" value="TAIL-SPECIFIC PROTEASE"/>
    <property type="match status" value="1"/>
</dbReference>
<dbReference type="AlphaFoldDB" id="A0A494WWV5"/>
<evidence type="ECO:0000256" key="2">
    <source>
        <dbReference type="ARBA" id="ARBA00022670"/>
    </source>
</evidence>
<dbReference type="InterPro" id="IPR036034">
    <property type="entry name" value="PDZ_sf"/>
</dbReference>
<gene>
    <name evidence="8" type="ORF">D7024_01685</name>
</gene>
<dbReference type="InterPro" id="IPR029045">
    <property type="entry name" value="ClpP/crotonase-like_dom_sf"/>
</dbReference>
<evidence type="ECO:0000313" key="9">
    <source>
        <dbReference type="Proteomes" id="UP000271256"/>
    </source>
</evidence>
<evidence type="ECO:0000256" key="5">
    <source>
        <dbReference type="RuleBase" id="RU004404"/>
    </source>
</evidence>
<accession>A0A494WWV5</accession>
<dbReference type="GO" id="GO:0030288">
    <property type="term" value="C:outer membrane-bounded periplasmic space"/>
    <property type="evidence" value="ECO:0007669"/>
    <property type="project" value="TreeGrafter"/>
</dbReference>
<dbReference type="InterPro" id="IPR004447">
    <property type="entry name" value="Peptidase_S41A"/>
</dbReference>
<keyword evidence="6" id="KW-0812">Transmembrane</keyword>
<reference evidence="8 9" key="1">
    <citation type="submission" date="2018-10" db="EMBL/GenBank/DDBJ databases">
        <authorList>
            <person name="Grouzdev D.S."/>
            <person name="Krutkina M.S."/>
            <person name="Tourova T.P."/>
            <person name="Nazina T.N."/>
        </authorList>
    </citation>
    <scope>NUCLEOTIDE SEQUENCE [LARGE SCALE GENOMIC DNA]</scope>
    <source>
        <strain evidence="8 9">435</strain>
    </source>
</reference>
<name>A0A494WWV5_9FIRM</name>